<protein>
    <submittedName>
        <fullName evidence="1">Uncharacterized protein</fullName>
    </submittedName>
</protein>
<accession>A0A494X855</accession>
<name>A0A494X855_9BURK</name>
<sequence>MTHGLGWLVELRGDLHLDATLRIFEQERYRRDSRWKWSDPFMTFSIYALLGDRAPTISDEVLVTELKEYFRKKDDFALEFEEAIMLCWGDWRVRFFYEHGPEVEQDSTVIARILGAIAPYDLSSIDRRIRVVFPDDDTREHTNHVLFAMDFLRSIPGVIMFDPQQRDLVP</sequence>
<evidence type="ECO:0000313" key="2">
    <source>
        <dbReference type="Proteomes" id="UP000280434"/>
    </source>
</evidence>
<dbReference type="RefSeq" id="WP_121280947.1">
    <property type="nucleotide sequence ID" value="NZ_RBZV01000012.1"/>
</dbReference>
<dbReference type="OrthoDB" id="9155326at2"/>
<keyword evidence="2" id="KW-1185">Reference proteome</keyword>
<proteinExistence type="predicted"/>
<comment type="caution">
    <text evidence="1">The sequence shown here is derived from an EMBL/GenBank/DDBJ whole genome shotgun (WGS) entry which is preliminary data.</text>
</comment>
<evidence type="ECO:0000313" key="1">
    <source>
        <dbReference type="EMBL" id="RKP44526.1"/>
    </source>
</evidence>
<organism evidence="1 2">
    <name type="scientific">Trinickia fusca</name>
    <dbReference type="NCBI Taxonomy" id="2419777"/>
    <lineage>
        <taxon>Bacteria</taxon>
        <taxon>Pseudomonadati</taxon>
        <taxon>Pseudomonadota</taxon>
        <taxon>Betaproteobacteria</taxon>
        <taxon>Burkholderiales</taxon>
        <taxon>Burkholderiaceae</taxon>
        <taxon>Trinickia</taxon>
    </lineage>
</organism>
<reference evidence="1 2" key="1">
    <citation type="submission" date="2018-10" db="EMBL/GenBank/DDBJ databases">
        <title>Paraburkholderia sp. 7MK8-2, isolated from soil.</title>
        <authorList>
            <person name="Gao Z.-H."/>
            <person name="Qiu L.-H."/>
        </authorList>
    </citation>
    <scope>NUCLEOTIDE SEQUENCE [LARGE SCALE GENOMIC DNA]</scope>
    <source>
        <strain evidence="1 2">7MK8-2</strain>
    </source>
</reference>
<gene>
    <name evidence="1" type="ORF">D7S89_21810</name>
</gene>
<dbReference type="Proteomes" id="UP000280434">
    <property type="component" value="Unassembled WGS sequence"/>
</dbReference>
<dbReference type="AlphaFoldDB" id="A0A494X855"/>
<dbReference type="EMBL" id="RBZV01000012">
    <property type="protein sequence ID" value="RKP44526.1"/>
    <property type="molecule type" value="Genomic_DNA"/>
</dbReference>